<gene>
    <name evidence="1" type="ORF">MNBD_GAMMA17-215</name>
</gene>
<organism evidence="1">
    <name type="scientific">hydrothermal vent metagenome</name>
    <dbReference type="NCBI Taxonomy" id="652676"/>
    <lineage>
        <taxon>unclassified sequences</taxon>
        <taxon>metagenomes</taxon>
        <taxon>ecological metagenomes</taxon>
    </lineage>
</organism>
<dbReference type="EMBL" id="UOFQ01000045">
    <property type="protein sequence ID" value="VAW86562.1"/>
    <property type="molecule type" value="Genomic_DNA"/>
</dbReference>
<proteinExistence type="predicted"/>
<sequence>MGRKTIPIVPADVTPETKCSYCTNSKCCTYITQQVDTPRSKQDFDHLLWQLAHRDVQLYKDEDGWFLLINNICMHLGKGGICGVYDTRPQVCREYSNDYCELDESAENGFELFFDGYDALLKYCKKRYKRWGK</sequence>
<protein>
    <recommendedName>
        <fullName evidence="2">YkgJ family cysteine cluster protein</fullName>
    </recommendedName>
</protein>
<reference evidence="1" key="1">
    <citation type="submission" date="2018-06" db="EMBL/GenBank/DDBJ databases">
        <authorList>
            <person name="Zhirakovskaya E."/>
        </authorList>
    </citation>
    <scope>NUCLEOTIDE SEQUENCE</scope>
</reference>
<evidence type="ECO:0000313" key="1">
    <source>
        <dbReference type="EMBL" id="VAW86562.1"/>
    </source>
</evidence>
<accession>A0A3B0ZGJ7</accession>
<name>A0A3B0ZGJ7_9ZZZZ</name>
<dbReference type="AlphaFoldDB" id="A0A3B0ZGJ7"/>
<dbReference type="Pfam" id="PF03692">
    <property type="entry name" value="CxxCxxCC"/>
    <property type="match status" value="1"/>
</dbReference>
<evidence type="ECO:0008006" key="2">
    <source>
        <dbReference type="Google" id="ProtNLM"/>
    </source>
</evidence>
<dbReference type="InterPro" id="IPR005358">
    <property type="entry name" value="Puta_zinc/iron-chelating_dom"/>
</dbReference>